<evidence type="ECO:0000256" key="8">
    <source>
        <dbReference type="ARBA" id="ARBA00044876"/>
    </source>
</evidence>
<name>A0A1V9YTE8_ACHHY</name>
<comment type="catalytic activity">
    <reaction evidence="10">
        <text>L-alpha-aminoacyl-L-arginine(out) = L-alpha-aminoacyl-L-arginine(in)</text>
        <dbReference type="Rhea" id="RHEA:79367"/>
        <dbReference type="ChEBI" id="CHEBI:229968"/>
    </reaction>
</comment>
<comment type="catalytic activity">
    <reaction evidence="20">
        <text>L-lysyl-glycine(out) = L-lysyl-glycine(in)</text>
        <dbReference type="Rhea" id="RHEA:79407"/>
        <dbReference type="ChEBI" id="CHEBI:191202"/>
    </reaction>
</comment>
<feature type="transmembrane region" description="Helical" evidence="26">
    <location>
        <begin position="6"/>
        <end position="23"/>
    </location>
</feature>
<evidence type="ECO:0000256" key="1">
    <source>
        <dbReference type="ARBA" id="ARBA00004155"/>
    </source>
</evidence>
<evidence type="ECO:0000256" key="26">
    <source>
        <dbReference type="SAM" id="Phobius"/>
    </source>
</evidence>
<evidence type="ECO:0000256" key="4">
    <source>
        <dbReference type="ARBA" id="ARBA00022692"/>
    </source>
</evidence>
<dbReference type="EMBL" id="JNBR01000951">
    <property type="protein sequence ID" value="OQR89069.1"/>
    <property type="molecule type" value="Genomic_DNA"/>
</dbReference>
<keyword evidence="4 26" id="KW-0812">Transmembrane</keyword>
<evidence type="ECO:0000256" key="2">
    <source>
        <dbReference type="ARBA" id="ARBA00008335"/>
    </source>
</evidence>
<evidence type="ECO:0000256" key="10">
    <source>
        <dbReference type="ARBA" id="ARBA00044881"/>
    </source>
</evidence>
<dbReference type="Pfam" id="PF07690">
    <property type="entry name" value="MFS_1"/>
    <property type="match status" value="1"/>
</dbReference>
<keyword evidence="5 26" id="KW-1133">Transmembrane helix</keyword>
<feature type="transmembrane region" description="Helical" evidence="26">
    <location>
        <begin position="28"/>
        <end position="48"/>
    </location>
</feature>
<reference evidence="28 29" key="1">
    <citation type="journal article" date="2014" name="Genome Biol. Evol.">
        <title>The secreted proteins of Achlya hypogyna and Thraustotheca clavata identify the ancestral oomycete secretome and reveal gene acquisitions by horizontal gene transfer.</title>
        <authorList>
            <person name="Misner I."/>
            <person name="Blouin N."/>
            <person name="Leonard G."/>
            <person name="Richards T.A."/>
            <person name="Lane C.E."/>
        </authorList>
    </citation>
    <scope>NUCLEOTIDE SEQUENCE [LARGE SCALE GENOMIC DNA]</scope>
    <source>
        <strain evidence="28 29">ATCC 48635</strain>
    </source>
</reference>
<comment type="catalytic activity">
    <reaction evidence="14">
        <text>L-aspartyl-L-lysine(out) = L-aspartyl-L-lysine(in)</text>
        <dbReference type="Rhea" id="RHEA:79411"/>
        <dbReference type="ChEBI" id="CHEBI:229953"/>
    </reaction>
</comment>
<evidence type="ECO:0000256" key="5">
    <source>
        <dbReference type="ARBA" id="ARBA00022989"/>
    </source>
</evidence>
<feature type="transmembrane region" description="Helical" evidence="26">
    <location>
        <begin position="54"/>
        <end position="76"/>
    </location>
</feature>
<feature type="transmembrane region" description="Helical" evidence="26">
    <location>
        <begin position="113"/>
        <end position="137"/>
    </location>
</feature>
<feature type="transmembrane region" description="Helical" evidence="26">
    <location>
        <begin position="83"/>
        <end position="107"/>
    </location>
</feature>
<comment type="catalytic activity">
    <reaction evidence="15">
        <text>L-arginyl-L-alpha-amino acid(out) = L-arginyl-L-alpha-amino acid(in)</text>
        <dbReference type="Rhea" id="RHEA:79371"/>
        <dbReference type="ChEBI" id="CHEBI:84315"/>
    </reaction>
</comment>
<accession>A0A1V9YTE8</accession>
<dbReference type="PANTHER" id="PTHR23512:SF3">
    <property type="entry name" value="MAJOR FACILITATOR SUPERFAMILY DOMAIN-CONTAINING PROTEIN 1"/>
    <property type="match status" value="1"/>
</dbReference>
<comment type="catalytic activity">
    <reaction evidence="12">
        <text>L-lysyl-L-alpha-amino acid(out) = L-lysyl-L-alpha-amino acid(in)</text>
        <dbReference type="Rhea" id="RHEA:79387"/>
        <dbReference type="ChEBI" id="CHEBI:229965"/>
    </reaction>
</comment>
<organism evidence="28 29">
    <name type="scientific">Achlya hypogyna</name>
    <name type="common">Oomycete</name>
    <name type="synonym">Protoachlya hypogyna</name>
    <dbReference type="NCBI Taxonomy" id="1202772"/>
    <lineage>
        <taxon>Eukaryota</taxon>
        <taxon>Sar</taxon>
        <taxon>Stramenopiles</taxon>
        <taxon>Oomycota</taxon>
        <taxon>Saprolegniomycetes</taxon>
        <taxon>Saprolegniales</taxon>
        <taxon>Achlyaceae</taxon>
        <taxon>Achlya</taxon>
    </lineage>
</organism>
<comment type="subunit">
    <text evidence="24">Homodimer. Interacts with lysosomal protein GLMP (via lumenal domain); the interaction starts while both proteins are still in the endoplasmic reticulum and is required for stabilization of MFSD1 in lysosomes but has no direct effect on its targeting to lysosomes or transporter activity.</text>
</comment>
<evidence type="ECO:0000256" key="9">
    <source>
        <dbReference type="ARBA" id="ARBA00044878"/>
    </source>
</evidence>
<keyword evidence="7" id="KW-0458">Lysosome</keyword>
<evidence type="ECO:0000256" key="7">
    <source>
        <dbReference type="ARBA" id="ARBA00023228"/>
    </source>
</evidence>
<evidence type="ECO:0000256" key="21">
    <source>
        <dbReference type="ARBA" id="ARBA00044985"/>
    </source>
</evidence>
<evidence type="ECO:0000259" key="27">
    <source>
        <dbReference type="PROSITE" id="PS50850"/>
    </source>
</evidence>
<keyword evidence="29" id="KW-1185">Reference proteome</keyword>
<evidence type="ECO:0000256" key="12">
    <source>
        <dbReference type="ARBA" id="ARBA00044891"/>
    </source>
</evidence>
<feature type="domain" description="Major facilitator superfamily (MFS) profile" evidence="27">
    <location>
        <begin position="1"/>
        <end position="140"/>
    </location>
</feature>
<evidence type="ECO:0000256" key="6">
    <source>
        <dbReference type="ARBA" id="ARBA00023136"/>
    </source>
</evidence>
<comment type="caution">
    <text evidence="28">The sequence shown here is derived from an EMBL/GenBank/DDBJ whole genome shotgun (WGS) entry which is preliminary data.</text>
</comment>
<comment type="function">
    <text evidence="23">Lysosomal dipeptide uniporter that selectively exports lysine, arginine or histidine-containing dipeptides with a net positive charge from the lysosome lumen into the cytosol. Could play a role in a specific type of protein O-glycosylation indirectly regulating macrophages migration and tissue invasion. Also essential for liver homeostasis.</text>
</comment>
<comment type="similarity">
    <text evidence="2">Belongs to the major facilitator superfamily.</text>
</comment>
<gene>
    <name evidence="28" type="ORF">ACHHYP_06486</name>
</gene>
<dbReference type="InterPro" id="IPR020846">
    <property type="entry name" value="MFS_dom"/>
</dbReference>
<comment type="subcellular location">
    <subcellularLocation>
        <location evidence="1">Lysosome membrane</location>
        <topology evidence="1">Multi-pass membrane protein</topology>
    </subcellularLocation>
</comment>
<evidence type="ECO:0000256" key="17">
    <source>
        <dbReference type="ARBA" id="ARBA00044903"/>
    </source>
</evidence>
<dbReference type="InterPro" id="IPR036259">
    <property type="entry name" value="MFS_trans_sf"/>
</dbReference>
<comment type="catalytic activity">
    <reaction evidence="19">
        <text>L-alanyl-L-lysine(out) = L-alanyl-L-lysine(in)</text>
        <dbReference type="Rhea" id="RHEA:79415"/>
        <dbReference type="ChEBI" id="CHEBI:192470"/>
    </reaction>
</comment>
<dbReference type="STRING" id="1202772.A0A1V9YTE8"/>
<comment type="catalytic activity">
    <reaction evidence="9">
        <text>L-histidyl-glycine(out) = L-histidyl-glycine(in)</text>
        <dbReference type="Rhea" id="RHEA:79395"/>
        <dbReference type="ChEBI" id="CHEBI:229957"/>
    </reaction>
</comment>
<evidence type="ECO:0000313" key="28">
    <source>
        <dbReference type="EMBL" id="OQR89069.1"/>
    </source>
</evidence>
<sequence length="180" mass="18641">MSSLAHTFVVFAPIVGLVVDCVGGRIQLILCSSCLSILAYTLLAFTGINPIVPMLLISLCLSVTPTILMASIPLSISKHRFGIAFGIVEVVDALGGFVGNLSIGYILDTPAGYSGVMLVLLGLACLTFILAVALAIVDRRSGGHLAKATVKDKGTGSEEELEADCSTSSSDGNPPARLYV</sequence>
<dbReference type="SUPFAM" id="SSF103473">
    <property type="entry name" value="MFS general substrate transporter"/>
    <property type="match status" value="1"/>
</dbReference>
<comment type="catalytic activity">
    <reaction evidence="13">
        <text>L-alpha-aminoacyl-L-lysine(out) = L-alpha-aminoacyl-L-lysine(in)</text>
        <dbReference type="Rhea" id="RHEA:79383"/>
        <dbReference type="ChEBI" id="CHEBI:229966"/>
    </reaction>
</comment>
<evidence type="ECO:0000256" key="13">
    <source>
        <dbReference type="ARBA" id="ARBA00044893"/>
    </source>
</evidence>
<dbReference type="InterPro" id="IPR011701">
    <property type="entry name" value="MFS"/>
</dbReference>
<dbReference type="PANTHER" id="PTHR23512">
    <property type="entry name" value="MAJOR FACILITATOR SUPERFAMILY DOMAIN-CONTAINING PROTEIN 1"/>
    <property type="match status" value="1"/>
</dbReference>
<dbReference type="GO" id="GO:0005765">
    <property type="term" value="C:lysosomal membrane"/>
    <property type="evidence" value="ECO:0007669"/>
    <property type="project" value="UniProtKB-SubCell"/>
</dbReference>
<evidence type="ECO:0000256" key="16">
    <source>
        <dbReference type="ARBA" id="ARBA00044900"/>
    </source>
</evidence>
<evidence type="ECO:0000256" key="19">
    <source>
        <dbReference type="ARBA" id="ARBA00044919"/>
    </source>
</evidence>
<protein>
    <recommendedName>
        <fullName evidence="21">Lysosomal dipeptide transporter MFSD1</fullName>
    </recommendedName>
    <alternativeName>
        <fullName evidence="22">Major facilitator superfamily domain-containing protein 1</fullName>
    </alternativeName>
</protein>
<evidence type="ECO:0000313" key="29">
    <source>
        <dbReference type="Proteomes" id="UP000243579"/>
    </source>
</evidence>
<dbReference type="Gene3D" id="1.20.1250.20">
    <property type="entry name" value="MFS general substrate transporter like domains"/>
    <property type="match status" value="1"/>
</dbReference>
<evidence type="ECO:0000256" key="14">
    <source>
        <dbReference type="ARBA" id="ARBA00044898"/>
    </source>
</evidence>
<comment type="catalytic activity">
    <reaction evidence="18">
        <text>L-histidyl-L-alpha-amino acid(out) = L-histidyl-L-alpha-amino acid(in)</text>
        <dbReference type="Rhea" id="RHEA:79379"/>
        <dbReference type="ChEBI" id="CHEBI:229964"/>
    </reaction>
</comment>
<evidence type="ECO:0000256" key="11">
    <source>
        <dbReference type="ARBA" id="ARBA00044884"/>
    </source>
</evidence>
<feature type="region of interest" description="Disordered" evidence="25">
    <location>
        <begin position="154"/>
        <end position="180"/>
    </location>
</feature>
<comment type="catalytic activity">
    <reaction evidence="11">
        <text>L-alpha-aminoacyl-L-histidine(out) = L-alpha-aminoacyl-L-histidine(in)</text>
        <dbReference type="Rhea" id="RHEA:79375"/>
        <dbReference type="ChEBI" id="CHEBI:229967"/>
    </reaction>
</comment>
<dbReference type="InterPro" id="IPR052187">
    <property type="entry name" value="MFSD1"/>
</dbReference>
<evidence type="ECO:0000256" key="22">
    <source>
        <dbReference type="ARBA" id="ARBA00045018"/>
    </source>
</evidence>
<dbReference type="OrthoDB" id="424834at2759"/>
<dbReference type="AlphaFoldDB" id="A0A1V9YTE8"/>
<dbReference type="Proteomes" id="UP000243579">
    <property type="component" value="Unassembled WGS sequence"/>
</dbReference>
<evidence type="ECO:0000256" key="23">
    <source>
        <dbReference type="ARBA" id="ARBA00045709"/>
    </source>
</evidence>
<keyword evidence="3" id="KW-0813">Transport</keyword>
<evidence type="ECO:0000256" key="3">
    <source>
        <dbReference type="ARBA" id="ARBA00022448"/>
    </source>
</evidence>
<keyword evidence="6 26" id="KW-0472">Membrane</keyword>
<evidence type="ECO:0000256" key="15">
    <source>
        <dbReference type="ARBA" id="ARBA00044899"/>
    </source>
</evidence>
<proteinExistence type="inferred from homology"/>
<comment type="catalytic activity">
    <reaction evidence="17">
        <text>L-arginyl-glycine(out) = L-arginyl-glycine(in)</text>
        <dbReference type="Rhea" id="RHEA:79391"/>
        <dbReference type="ChEBI" id="CHEBI:229955"/>
    </reaction>
</comment>
<evidence type="ECO:0000256" key="24">
    <source>
        <dbReference type="ARBA" id="ARBA00046376"/>
    </source>
</evidence>
<dbReference type="GO" id="GO:0022857">
    <property type="term" value="F:transmembrane transporter activity"/>
    <property type="evidence" value="ECO:0007669"/>
    <property type="project" value="InterPro"/>
</dbReference>
<evidence type="ECO:0000256" key="20">
    <source>
        <dbReference type="ARBA" id="ARBA00044924"/>
    </source>
</evidence>
<dbReference type="PROSITE" id="PS50850">
    <property type="entry name" value="MFS"/>
    <property type="match status" value="1"/>
</dbReference>
<comment type="catalytic activity">
    <reaction evidence="8">
        <text>L-lysyl-L-alanine(out) = L-lysyl-L-alanine(in)</text>
        <dbReference type="Rhea" id="RHEA:79399"/>
        <dbReference type="ChEBI" id="CHEBI:229954"/>
    </reaction>
</comment>
<evidence type="ECO:0000256" key="25">
    <source>
        <dbReference type="SAM" id="MobiDB-lite"/>
    </source>
</evidence>
<evidence type="ECO:0000256" key="18">
    <source>
        <dbReference type="ARBA" id="ARBA00044912"/>
    </source>
</evidence>
<comment type="catalytic activity">
    <reaction evidence="16">
        <text>L-lysyl-L-lysine(out) = L-lysyl-L-lysine(in)</text>
        <dbReference type="Rhea" id="RHEA:79403"/>
        <dbReference type="ChEBI" id="CHEBI:229956"/>
    </reaction>
</comment>